<name>A0AAD8CLI6_ACIOX</name>
<evidence type="ECO:0000256" key="14">
    <source>
        <dbReference type="RuleBase" id="RU368054"/>
    </source>
</evidence>
<dbReference type="InterPro" id="IPR008019">
    <property type="entry name" value="Apo-CII"/>
</dbReference>
<evidence type="ECO:0000256" key="13">
    <source>
        <dbReference type="ARBA" id="ARBA00031176"/>
    </source>
</evidence>
<gene>
    <name evidence="16" type="primary">APOC2</name>
    <name evidence="16" type="ORF">AOXY_G32196</name>
</gene>
<evidence type="ECO:0000256" key="9">
    <source>
        <dbReference type="ARBA" id="ARBA00022963"/>
    </source>
</evidence>
<keyword evidence="12 14" id="KW-0850">VLDL</keyword>
<evidence type="ECO:0000256" key="11">
    <source>
        <dbReference type="ARBA" id="ARBA00023098"/>
    </source>
</evidence>
<evidence type="ECO:0000313" key="16">
    <source>
        <dbReference type="EMBL" id="KAK1151843.1"/>
    </source>
</evidence>
<evidence type="ECO:0000256" key="1">
    <source>
        <dbReference type="ARBA" id="ARBA00004613"/>
    </source>
</evidence>
<reference evidence="16" key="1">
    <citation type="submission" date="2022-02" db="EMBL/GenBank/DDBJ databases">
        <title>Atlantic sturgeon de novo genome assembly.</title>
        <authorList>
            <person name="Stock M."/>
            <person name="Klopp C."/>
            <person name="Guiguen Y."/>
            <person name="Cabau C."/>
            <person name="Parinello H."/>
            <person name="Santidrian Yebra-Pimentel E."/>
            <person name="Kuhl H."/>
            <person name="Dirks R.P."/>
            <person name="Guessner J."/>
            <person name="Wuertz S."/>
            <person name="Du K."/>
            <person name="Schartl M."/>
        </authorList>
    </citation>
    <scope>NUCLEOTIDE SEQUENCE</scope>
    <source>
        <strain evidence="16">STURGEONOMICS-FGT-2020</strain>
        <tissue evidence="16">Whole blood</tissue>
    </source>
</reference>
<dbReference type="InterPro" id="IPR023121">
    <property type="entry name" value="ApoC-II_dom_sf"/>
</dbReference>
<evidence type="ECO:0000256" key="12">
    <source>
        <dbReference type="ARBA" id="ARBA00023313"/>
    </source>
</evidence>
<dbReference type="PANTHER" id="PTHR16566:SF0">
    <property type="entry name" value="APOLIPOPROTEIN C-II"/>
    <property type="match status" value="1"/>
</dbReference>
<comment type="subcellular location">
    <subcellularLocation>
        <location evidence="1 14">Secreted</location>
    </subcellularLocation>
</comment>
<evidence type="ECO:0000256" key="3">
    <source>
        <dbReference type="ARBA" id="ARBA00013947"/>
    </source>
</evidence>
<dbReference type="GO" id="GO:0042627">
    <property type="term" value="C:chylomicron"/>
    <property type="evidence" value="ECO:0007669"/>
    <property type="project" value="UniProtKB-UniRule"/>
</dbReference>
<keyword evidence="5 14" id="KW-0162">Chylomicron</keyword>
<protein>
    <recommendedName>
        <fullName evidence="3 14">Apolipoprotein C-II</fullName>
        <shortName evidence="14">Apo-CII</shortName>
        <shortName evidence="14">ApoC-II</shortName>
    </recommendedName>
    <alternativeName>
        <fullName evidence="13 14">Apolipoprotein C2</fullName>
    </alternativeName>
</protein>
<dbReference type="GO" id="GO:0016042">
    <property type="term" value="P:lipid catabolic process"/>
    <property type="evidence" value="ECO:0007669"/>
    <property type="project" value="UniProtKB-UniRule"/>
</dbReference>
<keyword evidence="8 14" id="KW-0345">HDL</keyword>
<evidence type="ECO:0000256" key="10">
    <source>
        <dbReference type="ARBA" id="ARBA00023055"/>
    </source>
</evidence>
<dbReference type="Gene3D" id="1.10.1440.10">
    <property type="entry name" value="Apolipoprotein C-II"/>
    <property type="match status" value="1"/>
</dbReference>
<keyword evidence="10 14" id="KW-0445">Lipid transport</keyword>
<dbReference type="SUPFAM" id="SSF47162">
    <property type="entry name" value="Apolipoprotein"/>
    <property type="match status" value="1"/>
</dbReference>
<comment type="similarity">
    <text evidence="2 14">Belongs to the apolipoprotein C2 family.</text>
</comment>
<dbReference type="GO" id="GO:0034361">
    <property type="term" value="C:very-low-density lipoprotein particle"/>
    <property type="evidence" value="ECO:0007669"/>
    <property type="project" value="UniProtKB-UniRule"/>
</dbReference>
<evidence type="ECO:0000256" key="5">
    <source>
        <dbReference type="ARBA" id="ARBA00022513"/>
    </source>
</evidence>
<keyword evidence="17" id="KW-1185">Reference proteome</keyword>
<evidence type="ECO:0000256" key="4">
    <source>
        <dbReference type="ARBA" id="ARBA00022448"/>
    </source>
</evidence>
<dbReference type="GO" id="GO:0034362">
    <property type="term" value="C:low-density lipoprotein particle"/>
    <property type="evidence" value="ECO:0007669"/>
    <property type="project" value="UniProtKB-UniRule"/>
</dbReference>
<dbReference type="Proteomes" id="UP001230051">
    <property type="component" value="Unassembled WGS sequence"/>
</dbReference>
<keyword evidence="9 14" id="KW-0442">Lipid degradation</keyword>
<keyword evidence="7 14" id="KW-0427">LDL</keyword>
<evidence type="ECO:0000256" key="2">
    <source>
        <dbReference type="ARBA" id="ARBA00007221"/>
    </source>
</evidence>
<accession>A0AAD8CLI6</accession>
<feature type="signal peptide" evidence="15">
    <location>
        <begin position="1"/>
        <end position="19"/>
    </location>
</feature>
<dbReference type="Pfam" id="PF05355">
    <property type="entry name" value="Apo-CII"/>
    <property type="match status" value="1"/>
</dbReference>
<organism evidence="16 17">
    <name type="scientific">Acipenser oxyrinchus oxyrinchus</name>
    <dbReference type="NCBI Taxonomy" id="40147"/>
    <lineage>
        <taxon>Eukaryota</taxon>
        <taxon>Metazoa</taxon>
        <taxon>Chordata</taxon>
        <taxon>Craniata</taxon>
        <taxon>Vertebrata</taxon>
        <taxon>Euteleostomi</taxon>
        <taxon>Actinopterygii</taxon>
        <taxon>Chondrostei</taxon>
        <taxon>Acipenseriformes</taxon>
        <taxon>Acipenseridae</taxon>
        <taxon>Acipenser</taxon>
    </lineage>
</organism>
<dbReference type="AlphaFoldDB" id="A0AAD8CLI6"/>
<dbReference type="GO" id="GO:0060697">
    <property type="term" value="P:positive regulation of phospholipid catabolic process"/>
    <property type="evidence" value="ECO:0007669"/>
    <property type="project" value="TreeGrafter"/>
</dbReference>
<keyword evidence="4 14" id="KW-0813">Transport</keyword>
<feature type="chain" id="PRO_5041995956" description="Apolipoprotein C-II" evidence="15">
    <location>
        <begin position="20"/>
        <end position="100"/>
    </location>
</feature>
<dbReference type="PANTHER" id="PTHR16566">
    <property type="entry name" value="APOLIPOPROTEIN C-II"/>
    <property type="match status" value="1"/>
</dbReference>
<evidence type="ECO:0000256" key="8">
    <source>
        <dbReference type="ARBA" id="ARBA00022850"/>
    </source>
</evidence>
<evidence type="ECO:0000256" key="6">
    <source>
        <dbReference type="ARBA" id="ARBA00022525"/>
    </source>
</evidence>
<evidence type="ECO:0000256" key="7">
    <source>
        <dbReference type="ARBA" id="ARBA00022710"/>
    </source>
</evidence>
<dbReference type="GO" id="GO:0034364">
    <property type="term" value="C:high-density lipoprotein particle"/>
    <property type="evidence" value="ECO:0007669"/>
    <property type="project" value="UniProtKB-KW"/>
</dbReference>
<proteinExistence type="inferred from homology"/>
<dbReference type="GO" id="GO:0043274">
    <property type="term" value="F:phospholipase binding"/>
    <property type="evidence" value="ECO:0007669"/>
    <property type="project" value="TreeGrafter"/>
</dbReference>
<dbReference type="GO" id="GO:0006869">
    <property type="term" value="P:lipid transport"/>
    <property type="evidence" value="ECO:0007669"/>
    <property type="project" value="UniProtKB-UniRule"/>
</dbReference>
<dbReference type="EMBL" id="JAGXEW010000050">
    <property type="protein sequence ID" value="KAK1151843.1"/>
    <property type="molecule type" value="Genomic_DNA"/>
</dbReference>
<comment type="function">
    <text evidence="14">Component of chylomicrons, very low-density lipoproteins (VLDL), low-density lipoproteins (LDL), and high-density lipoproteins (HDL) in plasma. Plays an important role in lipoprotein metabolism as an activator of lipoprotein lipase.</text>
</comment>
<evidence type="ECO:0000256" key="15">
    <source>
        <dbReference type="SAM" id="SignalP"/>
    </source>
</evidence>
<keyword evidence="6 14" id="KW-0964">Secreted</keyword>
<keyword evidence="11 14" id="KW-0443">Lipid metabolism</keyword>
<sequence>MKLITVAVLLAVFCYGVESFRLQKRDAEPTAPPSAWGDIVTDKLWDYWGKGTALASGWIDDVKSWKVDEKVRTLYTESASAIETYTGILNDQLYHTWKQQ</sequence>
<dbReference type="GO" id="GO:0016004">
    <property type="term" value="F:phospholipase activator activity"/>
    <property type="evidence" value="ECO:0007669"/>
    <property type="project" value="TreeGrafter"/>
</dbReference>
<evidence type="ECO:0000313" key="17">
    <source>
        <dbReference type="Proteomes" id="UP001230051"/>
    </source>
</evidence>
<keyword evidence="14 15" id="KW-0732">Signal</keyword>
<comment type="caution">
    <text evidence="16">The sequence shown here is derived from an EMBL/GenBank/DDBJ whole genome shotgun (WGS) entry which is preliminary data.</text>
</comment>